<dbReference type="AlphaFoldDB" id="A4FZN4"/>
<dbReference type="eggNOG" id="arCOG04144">
    <property type="taxonomic scope" value="Archaea"/>
</dbReference>
<dbReference type="Proteomes" id="UP000000253">
    <property type="component" value="Chromosome"/>
</dbReference>
<dbReference type="GeneID" id="4929039"/>
<evidence type="ECO:0000313" key="7">
    <source>
        <dbReference type="EMBL" id="ABO35668.1"/>
    </source>
</evidence>
<keyword evidence="4 6" id="KW-0234">DNA repair</keyword>
<feature type="active site" evidence="6">
    <location>
        <position position="185"/>
    </location>
</feature>
<comment type="domain">
    <text evidence="6">Contains two alpha-helical subdomains, with the 8-oxoguanine binding site located in a cleft at their interface. Contains a helix-hairpin-helix (HhH) structural motif and a Gly/Pro-rich sequence followed by a conserved Asp (HhH-GPD motif).</text>
</comment>
<evidence type="ECO:0000256" key="2">
    <source>
        <dbReference type="ARBA" id="ARBA00022769"/>
    </source>
</evidence>
<feature type="binding site" evidence="6">
    <location>
        <position position="60"/>
    </location>
    <ligand>
        <name>8-oxoguanine</name>
        <dbReference type="ChEBI" id="CHEBI:52617"/>
    </ligand>
</feature>
<dbReference type="GO" id="GO:0006284">
    <property type="term" value="P:base-excision repair"/>
    <property type="evidence" value="ECO:0007669"/>
    <property type="project" value="UniProtKB-UniRule"/>
</dbReference>
<accession>A4FZN4</accession>
<dbReference type="HOGENOM" id="CLU_085935_0_0_2"/>
<feature type="binding site" evidence="6">
    <location>
        <position position="32"/>
    </location>
    <ligand>
        <name>8-oxoguanine</name>
        <dbReference type="ChEBI" id="CHEBI:52617"/>
    </ligand>
</feature>
<feature type="binding site" evidence="6">
    <location>
        <position position="223"/>
    </location>
    <ligand>
        <name>8-oxoguanine</name>
        <dbReference type="ChEBI" id="CHEBI:52617"/>
    </ligand>
</feature>
<dbReference type="GO" id="GO:0000702">
    <property type="term" value="F:oxidized base lesion DNA N-glycosylase activity"/>
    <property type="evidence" value="ECO:0007669"/>
    <property type="project" value="UniProtKB-UniRule"/>
</dbReference>
<keyword evidence="5 6" id="KW-0456">Lyase</keyword>
<feature type="binding site" evidence="6">
    <location>
        <position position="219"/>
    </location>
    <ligand>
        <name>8-oxoguanine</name>
        <dbReference type="ChEBI" id="CHEBI:52617"/>
    </ligand>
</feature>
<sequence length="252" mass="30009">MENLEKINEIIEIFGHFDVEFAKHMEEKIDTQYFVIENLKNSINHDEMFIKLVILNSIVSYQLCTTGELWWEEFSEYWSKNEVNNENLGEKYVNFLETSKGNRRLLNVKIKRIEKIIPFLENLNLLDFKNYYSNMEELLEKLSKNLNSKKNAKTIVFAIKMFGYASRIVFNEFIPYPMEIEIPKDSRIEKYTLKFTDENPIKFWNSISKTTKIPPLHIDSIIWPVLGRKFNFESCNGIIGEKSKYLFKLLEI</sequence>
<evidence type="ECO:0000256" key="5">
    <source>
        <dbReference type="ARBA" id="ARBA00023239"/>
    </source>
</evidence>
<comment type="catalytic activity">
    <reaction evidence="6">
        <text>2'-deoxyribonucleotide-(2'-deoxyribose 5'-phosphate)-2'-deoxyribonucleotide-DNA = a 3'-end 2'-deoxyribonucleotide-(2,3-dehydro-2,3-deoxyribose 5'-phosphate)-DNA + a 5'-end 5'-phospho-2'-deoxyribonucleoside-DNA + H(+)</text>
        <dbReference type="Rhea" id="RHEA:66592"/>
        <dbReference type="Rhea" id="RHEA-COMP:13180"/>
        <dbReference type="Rhea" id="RHEA-COMP:16897"/>
        <dbReference type="Rhea" id="RHEA-COMP:17067"/>
        <dbReference type="ChEBI" id="CHEBI:15378"/>
        <dbReference type="ChEBI" id="CHEBI:136412"/>
        <dbReference type="ChEBI" id="CHEBI:157695"/>
        <dbReference type="ChEBI" id="CHEBI:167181"/>
        <dbReference type="EC" id="4.2.99.18"/>
    </reaction>
</comment>
<dbReference type="STRING" id="402880.MmarC5_1370"/>
<keyword evidence="1 6" id="KW-0227">DNA damage</keyword>
<dbReference type="SUPFAM" id="SSF48150">
    <property type="entry name" value="DNA-glycosylase"/>
    <property type="match status" value="1"/>
</dbReference>
<evidence type="ECO:0000256" key="1">
    <source>
        <dbReference type="ARBA" id="ARBA00022763"/>
    </source>
</evidence>
<dbReference type="NCBIfam" id="NF009786">
    <property type="entry name" value="PRK13280.1-5"/>
    <property type="match status" value="1"/>
</dbReference>
<dbReference type="HAMAP" id="MF_01168">
    <property type="entry name" value="AGOG"/>
    <property type="match status" value="1"/>
</dbReference>
<dbReference type="PIRSF" id="PIRSF008955">
    <property type="entry name" value="AGOG"/>
    <property type="match status" value="1"/>
</dbReference>
<evidence type="ECO:0000256" key="4">
    <source>
        <dbReference type="ARBA" id="ARBA00023204"/>
    </source>
</evidence>
<dbReference type="EC" id="4.2.99.18" evidence="6"/>
<comment type="similarity">
    <text evidence="6">Belongs to the archaeal N-glycosylase/DNA lyase (AGOG) family.</text>
</comment>
<feature type="active site" description="Schiff-base intermediate with DNA" evidence="6">
    <location>
        <position position="153"/>
    </location>
</feature>
<comment type="caution">
    <text evidence="6">Lacks conserved residue(s) required for the propagation of feature annotation.</text>
</comment>
<organism evidence="7 8">
    <name type="scientific">Methanococcus maripaludis (strain C5 / ATCC BAA-1333)</name>
    <dbReference type="NCBI Taxonomy" id="402880"/>
    <lineage>
        <taxon>Archaea</taxon>
        <taxon>Methanobacteriati</taxon>
        <taxon>Methanobacteriota</taxon>
        <taxon>Methanomada group</taxon>
        <taxon>Methanococci</taxon>
        <taxon>Methanococcales</taxon>
        <taxon>Methanococcaceae</taxon>
        <taxon>Methanococcus</taxon>
    </lineage>
</organism>
<dbReference type="NCBIfam" id="NF009785">
    <property type="entry name" value="PRK13280.1-2"/>
    <property type="match status" value="1"/>
</dbReference>
<evidence type="ECO:0000256" key="6">
    <source>
        <dbReference type="HAMAP-Rule" id="MF_01168"/>
    </source>
</evidence>
<dbReference type="EC" id="3.2.2.-" evidence="6"/>
<dbReference type="Pfam" id="PF09171">
    <property type="entry name" value="AGOG"/>
    <property type="match status" value="1"/>
</dbReference>
<dbReference type="InterPro" id="IPR015254">
    <property type="entry name" value="AGOG-like"/>
</dbReference>
<evidence type="ECO:0000256" key="3">
    <source>
        <dbReference type="ARBA" id="ARBA00022801"/>
    </source>
</evidence>
<dbReference type="Gene3D" id="1.10.340.30">
    <property type="entry name" value="Hypothetical protein, domain 2"/>
    <property type="match status" value="1"/>
</dbReference>
<evidence type="ECO:0000313" key="8">
    <source>
        <dbReference type="Proteomes" id="UP000000253"/>
    </source>
</evidence>
<dbReference type="InterPro" id="IPR016544">
    <property type="entry name" value="AGOG"/>
</dbReference>
<protein>
    <recommendedName>
        <fullName evidence="6">N-glycosylase/DNA lyase</fullName>
    </recommendedName>
    <alternativeName>
        <fullName evidence="6">8-oxoguanine DNA glycosylase</fullName>
        <ecNumber evidence="6">3.2.2.-</ecNumber>
    </alternativeName>
    <alternativeName>
        <fullName evidence="6">AGOG</fullName>
    </alternativeName>
    <alternativeName>
        <fullName evidence="6">DNA-(apurinic or apyrimidinic site) lyase</fullName>
        <shortName evidence="6">AP lyase</shortName>
        <ecNumber evidence="6">4.2.99.18</ecNumber>
    </alternativeName>
</protein>
<proteinExistence type="inferred from homology"/>
<feature type="binding site" evidence="6">
    <location>
        <position position="183"/>
    </location>
    <ligand>
        <name>8-oxoguanine</name>
        <dbReference type="ChEBI" id="CHEBI:52617"/>
    </ligand>
</feature>
<dbReference type="OrthoDB" id="15106at2157"/>
<dbReference type="GO" id="GO:0140078">
    <property type="term" value="F:class I DNA-(apurinic or apyrimidinic site) endonuclease activity"/>
    <property type="evidence" value="ECO:0007669"/>
    <property type="project" value="UniProtKB-EC"/>
</dbReference>
<name>A4FZN4_METM5</name>
<comment type="function">
    <text evidence="6">DNA repair enzyme that is part of the base excision repair (BER) pathway; protects from oxidative damage by removing the major product of DNA oxidation, 8-oxoguanine (GO), from single- and double-stranded DNA substrates.</text>
</comment>
<keyword evidence="3 6" id="KW-0378">Hydrolase</keyword>
<feature type="binding site" evidence="6">
    <location>
        <position position="71"/>
    </location>
    <ligand>
        <name>8-oxoguanine</name>
        <dbReference type="ChEBI" id="CHEBI:52617"/>
    </ligand>
</feature>
<dbReference type="RefSeq" id="WP_011869119.1">
    <property type="nucleotide sequence ID" value="NC_009135.1"/>
</dbReference>
<dbReference type="EMBL" id="CP000609">
    <property type="protein sequence ID" value="ABO35668.1"/>
    <property type="molecule type" value="Genomic_DNA"/>
</dbReference>
<gene>
    <name evidence="7" type="ordered locus">MmarC5_1370</name>
</gene>
<keyword evidence="2 6" id="KW-0228">DNA excision</keyword>
<feature type="binding site" evidence="6">
    <location>
        <position position="157"/>
    </location>
    <ligand>
        <name>8-oxoguanine</name>
        <dbReference type="ChEBI" id="CHEBI:52617"/>
    </ligand>
</feature>
<dbReference type="KEGG" id="mmq:MmarC5_1370"/>
<dbReference type="InterPro" id="IPR011257">
    <property type="entry name" value="DNA_glycosylase"/>
</dbReference>
<reference evidence="7 8" key="1">
    <citation type="submission" date="2007-03" db="EMBL/GenBank/DDBJ databases">
        <title>Complete sequence of chromosome of Methanococcus maripaludis C5.</title>
        <authorList>
            <consortium name="US DOE Joint Genome Institute"/>
            <person name="Copeland A."/>
            <person name="Lucas S."/>
            <person name="Lapidus A."/>
            <person name="Barry K."/>
            <person name="Glavina del Rio T."/>
            <person name="Dalin E."/>
            <person name="Tice H."/>
            <person name="Pitluck S."/>
            <person name="Chertkov O."/>
            <person name="Brettin T."/>
            <person name="Bruce D."/>
            <person name="Han C."/>
            <person name="Detter J.C."/>
            <person name="Schmutz J."/>
            <person name="Larimer F."/>
            <person name="Land M."/>
            <person name="Hauser L."/>
            <person name="Kyrpides N."/>
            <person name="Mikhailova N."/>
            <person name="Sieprawska-Lupa M."/>
            <person name="Whitman W.B."/>
            <person name="Richardson P."/>
        </authorList>
    </citation>
    <scope>NUCLEOTIDE SEQUENCE [LARGE SCALE GENOMIC DNA]</scope>
    <source>
        <strain evidence="8">C5 / ATCC BAA-1333</strain>
    </source>
</reference>